<dbReference type="EMBL" id="JBHSKT010000001">
    <property type="protein sequence ID" value="MFC5269262.1"/>
    <property type="molecule type" value="Genomic_DNA"/>
</dbReference>
<evidence type="ECO:0000259" key="2">
    <source>
        <dbReference type="Pfam" id="PF18962"/>
    </source>
</evidence>
<keyword evidence="1" id="KW-0732">Signal</keyword>
<feature type="chain" id="PRO_5046124603" evidence="1">
    <location>
        <begin position="24"/>
        <end position="452"/>
    </location>
</feature>
<name>A0ABW0E4J6_9BACT</name>
<evidence type="ECO:0000256" key="1">
    <source>
        <dbReference type="SAM" id="SignalP"/>
    </source>
</evidence>
<reference evidence="4" key="1">
    <citation type="journal article" date="2019" name="Int. J. Syst. Evol. Microbiol.">
        <title>The Global Catalogue of Microorganisms (GCM) 10K type strain sequencing project: providing services to taxonomists for standard genome sequencing and annotation.</title>
        <authorList>
            <consortium name="The Broad Institute Genomics Platform"/>
            <consortium name="The Broad Institute Genome Sequencing Center for Infectious Disease"/>
            <person name="Wu L."/>
            <person name="Ma J."/>
        </authorList>
    </citation>
    <scope>NUCLEOTIDE SEQUENCE [LARGE SCALE GENOMIC DNA]</scope>
    <source>
        <strain evidence="4">KACC 12602</strain>
    </source>
</reference>
<dbReference type="Pfam" id="PF18962">
    <property type="entry name" value="Por_Secre_tail"/>
    <property type="match status" value="1"/>
</dbReference>
<feature type="signal peptide" evidence="1">
    <location>
        <begin position="1"/>
        <end position="23"/>
    </location>
</feature>
<evidence type="ECO:0000313" key="4">
    <source>
        <dbReference type="Proteomes" id="UP001596161"/>
    </source>
</evidence>
<organism evidence="3 4">
    <name type="scientific">Adhaeribacter terreus</name>
    <dbReference type="NCBI Taxonomy" id="529703"/>
    <lineage>
        <taxon>Bacteria</taxon>
        <taxon>Pseudomonadati</taxon>
        <taxon>Bacteroidota</taxon>
        <taxon>Cytophagia</taxon>
        <taxon>Cytophagales</taxon>
        <taxon>Hymenobacteraceae</taxon>
        <taxon>Adhaeribacter</taxon>
    </lineage>
</organism>
<gene>
    <name evidence="3" type="ORF">ACFPIB_01485</name>
</gene>
<dbReference type="Proteomes" id="UP001596161">
    <property type="component" value="Unassembled WGS sequence"/>
</dbReference>
<keyword evidence="4" id="KW-1185">Reference proteome</keyword>
<sequence>MKNCSTSLLVLQFFLALMFASFQSESFGQESRLRLYEFQNKTPIQYGHLGTRTNWVVSRPGSSMNYGYVSNGWQHNSNSTYIHDSKGNVIERLIQTPTGQNMYQYQYFYDSTGFRIQETGDMWRNNAWYAGDGTRYVLTYDSQGNLTEIILQERKNMGAITWNNKDLHVYGFDNQNREDSYEYSVWNSNLNVWEKKSRITNYLYNSTNKITSYITETYVNSNWHQTYRYTNLAWEKKSGMLVDGLVNFSREIWNNGNWVNESKYSKVYDTNGGFKETIQSFKNGNWANDFTQFVEQDSLFNVIGIGSETWQNGNWVLSNHHKFLHTYSPNQDILETRSQIYQTNTQTYNFNQRWVYSNFQYFSITGIKNEVPQEISVSIYPNPTQNLLNIDLLENTQIVTAQLTDVTGKVILTHHFKASEAKKLNLENLKPGIYLLKLETEKGQTVRKILKN</sequence>
<evidence type="ECO:0000313" key="3">
    <source>
        <dbReference type="EMBL" id="MFC5269262.1"/>
    </source>
</evidence>
<proteinExistence type="predicted"/>
<accession>A0ABW0E4J6</accession>
<comment type="caution">
    <text evidence="3">The sequence shown here is derived from an EMBL/GenBank/DDBJ whole genome shotgun (WGS) entry which is preliminary data.</text>
</comment>
<feature type="domain" description="Secretion system C-terminal sorting" evidence="2">
    <location>
        <begin position="379"/>
        <end position="449"/>
    </location>
</feature>
<dbReference type="Gene3D" id="2.40.128.720">
    <property type="match status" value="1"/>
</dbReference>
<dbReference type="InterPro" id="IPR026444">
    <property type="entry name" value="Secre_tail"/>
</dbReference>
<dbReference type="NCBIfam" id="TIGR04183">
    <property type="entry name" value="Por_Secre_tail"/>
    <property type="match status" value="1"/>
</dbReference>
<protein>
    <submittedName>
        <fullName evidence="3">T9SS type A sorting domain-containing protein</fullName>
    </submittedName>
</protein>
<dbReference type="RefSeq" id="WP_378015643.1">
    <property type="nucleotide sequence ID" value="NZ_JBHSKT010000001.1"/>
</dbReference>